<name>A0A4C1XTJ8_EUMVA</name>
<gene>
    <name evidence="1" type="ORF">EVAR_38846_1</name>
</gene>
<sequence>MSNFVGYRFAGPCRGGGIRAGRPSLRSPSKKIHGVKTWTMQRSLNGLKPLVRGLGCLAGGGGCVYLCASYLYSVSERHRGRVASVRFTRVRPEHCVVRGQAFLWHPVVDVVYRLRTFLNTICLRFPGKICLHQGYVAGSGNLLNFWIQVPPRKLVLWIFVKVASEYGFLRCMGKMMESVSMFRFVYCSTSFTLAAGEHMRRMHFFFPLVTGRSQHTQLTARDLPCEGSLGDPLGARSHWNTNTSWVHFSIQTGNGPKCDAILFVNFSEPFDLDCNVVRRISNNIPRPTDGVIRGRRFVGDRCREKRIRVGLRDEEESLGCVFHIFIYCGEI</sequence>
<protein>
    <submittedName>
        <fullName evidence="1">Uncharacterized protein</fullName>
    </submittedName>
</protein>
<evidence type="ECO:0000313" key="1">
    <source>
        <dbReference type="EMBL" id="GBP65507.1"/>
    </source>
</evidence>
<comment type="caution">
    <text evidence="1">The sequence shown here is derived from an EMBL/GenBank/DDBJ whole genome shotgun (WGS) entry which is preliminary data.</text>
</comment>
<evidence type="ECO:0000313" key="2">
    <source>
        <dbReference type="Proteomes" id="UP000299102"/>
    </source>
</evidence>
<dbReference type="Proteomes" id="UP000299102">
    <property type="component" value="Unassembled WGS sequence"/>
</dbReference>
<dbReference type="EMBL" id="BGZK01000930">
    <property type="protein sequence ID" value="GBP65507.1"/>
    <property type="molecule type" value="Genomic_DNA"/>
</dbReference>
<organism evidence="1 2">
    <name type="scientific">Eumeta variegata</name>
    <name type="common">Bagworm moth</name>
    <name type="synonym">Eumeta japonica</name>
    <dbReference type="NCBI Taxonomy" id="151549"/>
    <lineage>
        <taxon>Eukaryota</taxon>
        <taxon>Metazoa</taxon>
        <taxon>Ecdysozoa</taxon>
        <taxon>Arthropoda</taxon>
        <taxon>Hexapoda</taxon>
        <taxon>Insecta</taxon>
        <taxon>Pterygota</taxon>
        <taxon>Neoptera</taxon>
        <taxon>Endopterygota</taxon>
        <taxon>Lepidoptera</taxon>
        <taxon>Glossata</taxon>
        <taxon>Ditrysia</taxon>
        <taxon>Tineoidea</taxon>
        <taxon>Psychidae</taxon>
        <taxon>Oiketicinae</taxon>
        <taxon>Eumeta</taxon>
    </lineage>
</organism>
<dbReference type="AlphaFoldDB" id="A0A4C1XTJ8"/>
<proteinExistence type="predicted"/>
<keyword evidence="2" id="KW-1185">Reference proteome</keyword>
<accession>A0A4C1XTJ8</accession>
<reference evidence="1 2" key="1">
    <citation type="journal article" date="2019" name="Commun. Biol.">
        <title>The bagworm genome reveals a unique fibroin gene that provides high tensile strength.</title>
        <authorList>
            <person name="Kono N."/>
            <person name="Nakamura H."/>
            <person name="Ohtoshi R."/>
            <person name="Tomita M."/>
            <person name="Numata K."/>
            <person name="Arakawa K."/>
        </authorList>
    </citation>
    <scope>NUCLEOTIDE SEQUENCE [LARGE SCALE GENOMIC DNA]</scope>
</reference>